<dbReference type="eggNOG" id="COG2384">
    <property type="taxonomic scope" value="Bacteria"/>
</dbReference>
<dbReference type="Gene3D" id="1.10.287.1890">
    <property type="match status" value="1"/>
</dbReference>
<dbReference type="RefSeq" id="WP_023508479.1">
    <property type="nucleotide sequence ID" value="NZ_AWTC01000001.1"/>
</dbReference>
<keyword evidence="2" id="KW-1185">Reference proteome</keyword>
<dbReference type="PANTHER" id="PTHR38451:SF1">
    <property type="entry name" value="TRNA (ADENINE(22)-N(1))-METHYLTRANSFERASE"/>
    <property type="match status" value="1"/>
</dbReference>
<accession>V6J996</accession>
<dbReference type="Proteomes" id="UP000018296">
    <property type="component" value="Unassembled WGS sequence"/>
</dbReference>
<reference evidence="1 2" key="1">
    <citation type="journal article" date="2013" name="Genome Announc.">
        <title>Genome Sequence of Sporolactobacillus laevolacticus DSM442, an Efficient Polymer-Grade D-Lactate Producer from Agricultural Waste Cottonseed as a Nitrogen Source.</title>
        <authorList>
            <person name="Wang H."/>
            <person name="Wang L."/>
            <person name="Ju J."/>
            <person name="Yu B."/>
            <person name="Ma Y."/>
        </authorList>
    </citation>
    <scope>NUCLEOTIDE SEQUENCE [LARGE SCALE GENOMIC DNA]</scope>
    <source>
        <strain evidence="1 2">DSM 442</strain>
    </source>
</reference>
<keyword evidence="1" id="KW-0808">Transferase</keyword>
<dbReference type="OrthoDB" id="5881184at2"/>
<gene>
    <name evidence="1" type="ORF">P343_00795</name>
</gene>
<dbReference type="STRING" id="1395513.P343_00795"/>
<dbReference type="EMBL" id="AWTC01000001">
    <property type="protein sequence ID" value="EST13354.1"/>
    <property type="molecule type" value="Genomic_DNA"/>
</dbReference>
<dbReference type="Gene3D" id="3.40.50.150">
    <property type="entry name" value="Vaccinia Virus protein VP39"/>
    <property type="match status" value="1"/>
</dbReference>
<protein>
    <submittedName>
        <fullName evidence="1">SAM-dependent methyltransferase</fullName>
    </submittedName>
</protein>
<dbReference type="PATRIC" id="fig|1395513.3.peg.157"/>
<dbReference type="InterPro" id="IPR006901">
    <property type="entry name" value="TrmK"/>
</dbReference>
<sequence>METVQLSPRLNAVLQFIPKSKCLADIGSDHAHLPLRAVQDKIAETAIAGEVRPGPYYQALNNVKTSRMQEYIDVRMGDGLDVIREPGQADAIVIAGMGGELIRDILERGKSKLSTNTVLILQPNIREAYVRKWLNDNGWDIIDECIVEEFPHFYEIIQARQVAERKELTDMELQMGPILSKKGEPAFIKKWKRREKKLFDILDALNHAEETDSVRRKKEDSENYLQLIKSCLNQLES</sequence>
<dbReference type="Pfam" id="PF04816">
    <property type="entry name" value="TrmK"/>
    <property type="match status" value="1"/>
</dbReference>
<dbReference type="GO" id="GO:0160105">
    <property type="term" value="F:tRNA (adenine(22)-N1)-methyltransferase activity"/>
    <property type="evidence" value="ECO:0007669"/>
    <property type="project" value="InterPro"/>
</dbReference>
<dbReference type="PANTHER" id="PTHR38451">
    <property type="entry name" value="TRNA (ADENINE(22)-N(1))-METHYLTRANSFERASE"/>
    <property type="match status" value="1"/>
</dbReference>
<evidence type="ECO:0000313" key="2">
    <source>
        <dbReference type="Proteomes" id="UP000018296"/>
    </source>
</evidence>
<dbReference type="InterPro" id="IPR029063">
    <property type="entry name" value="SAM-dependent_MTases_sf"/>
</dbReference>
<evidence type="ECO:0000313" key="1">
    <source>
        <dbReference type="EMBL" id="EST13354.1"/>
    </source>
</evidence>
<name>V6J996_9BACL</name>
<dbReference type="SUPFAM" id="SSF53335">
    <property type="entry name" value="S-adenosyl-L-methionine-dependent methyltransferases"/>
    <property type="match status" value="1"/>
</dbReference>
<comment type="caution">
    <text evidence="1">The sequence shown here is derived from an EMBL/GenBank/DDBJ whole genome shotgun (WGS) entry which is preliminary data.</text>
</comment>
<keyword evidence="1" id="KW-0489">Methyltransferase</keyword>
<organism evidence="1 2">
    <name type="scientific">Sporolactobacillus laevolacticus DSM 442</name>
    <dbReference type="NCBI Taxonomy" id="1395513"/>
    <lineage>
        <taxon>Bacteria</taxon>
        <taxon>Bacillati</taxon>
        <taxon>Bacillota</taxon>
        <taxon>Bacilli</taxon>
        <taxon>Bacillales</taxon>
        <taxon>Sporolactobacillaceae</taxon>
        <taxon>Sporolactobacillus</taxon>
    </lineage>
</organism>
<dbReference type="PIRSF" id="PIRSF018637">
    <property type="entry name" value="TrmK"/>
    <property type="match status" value="1"/>
</dbReference>
<dbReference type="GO" id="GO:0032259">
    <property type="term" value="P:methylation"/>
    <property type="evidence" value="ECO:0007669"/>
    <property type="project" value="UniProtKB-KW"/>
</dbReference>
<dbReference type="AlphaFoldDB" id="V6J996"/>
<proteinExistence type="predicted"/>